<feature type="compositionally biased region" description="Basic residues" evidence="1">
    <location>
        <begin position="346"/>
        <end position="365"/>
    </location>
</feature>
<dbReference type="PANTHER" id="PTHR35311">
    <property type="entry name" value="KINETOCHORE-ASSOCIATED PROTEIN KNL-2 HOMOLOG"/>
    <property type="match status" value="1"/>
</dbReference>
<feature type="region of interest" description="Disordered" evidence="1">
    <location>
        <begin position="170"/>
        <end position="248"/>
    </location>
</feature>
<evidence type="ECO:0000313" key="4">
    <source>
        <dbReference type="Proteomes" id="UP001231189"/>
    </source>
</evidence>
<dbReference type="InterPro" id="IPR015216">
    <property type="entry name" value="SANTA"/>
</dbReference>
<keyword evidence="4" id="KW-1185">Reference proteome</keyword>
<comment type="caution">
    <text evidence="3">The sequence shown here is derived from an EMBL/GenBank/DDBJ whole genome shotgun (WGS) entry which is preliminary data.</text>
</comment>
<dbReference type="Pfam" id="PF09133">
    <property type="entry name" value="SANTA"/>
    <property type="match status" value="1"/>
</dbReference>
<feature type="compositionally biased region" description="Polar residues" evidence="1">
    <location>
        <begin position="172"/>
        <end position="190"/>
    </location>
</feature>
<dbReference type="InterPro" id="IPR053090">
    <property type="entry name" value="Centromere_KNL-2_homolog"/>
</dbReference>
<sequence>MASQPQAGRFTRGVAARAPPPASVEGPAYRATVQRCVALVDWWLVRGEDDKIRVAGYPERNRAARLFYSDSITMRHADGTLETADHKILLIRGPLNITQMHCNGFPYEVSKYFRRGFPVQWERCANSNMKQMNENTQSPSKSTEYYIEKFLRGSFINSAEYSFMEADFKSSKGPTGNTDGPPSQGLSDLSNGIPKVQEPTGNGADYHNSVSVTTASEGLCNGRIGMPDESCEDSGPGETYSGRTSQAAKPRELQVLAKGLSPAFGLLQCSNDNTGRRLRSGKVCEMSNGASFKKGNTKRKTMQHETLNVNVEPIEETTPPSDPTCHENGGSVAQIPAADELQSQHSGHKGKGRGRPRKRARTEEV</sequence>
<dbReference type="EMBL" id="JAUUTY010000002">
    <property type="protein sequence ID" value="KAK1682592.1"/>
    <property type="molecule type" value="Genomic_DNA"/>
</dbReference>
<accession>A0AAD8WVJ6</accession>
<proteinExistence type="predicted"/>
<dbReference type="Proteomes" id="UP001231189">
    <property type="component" value="Unassembled WGS sequence"/>
</dbReference>
<dbReference type="PANTHER" id="PTHR35311:SF1">
    <property type="entry name" value="PROTEIN EMBRYO DEFECTIVE 1674"/>
    <property type="match status" value="1"/>
</dbReference>
<evidence type="ECO:0000256" key="1">
    <source>
        <dbReference type="SAM" id="MobiDB-lite"/>
    </source>
</evidence>
<feature type="region of interest" description="Disordered" evidence="1">
    <location>
        <begin position="313"/>
        <end position="365"/>
    </location>
</feature>
<evidence type="ECO:0000313" key="3">
    <source>
        <dbReference type="EMBL" id="KAK1682592.1"/>
    </source>
</evidence>
<feature type="domain" description="SANTA" evidence="2">
    <location>
        <begin position="37"/>
        <end position="123"/>
    </location>
</feature>
<dbReference type="AlphaFoldDB" id="A0AAD8WVJ6"/>
<protein>
    <recommendedName>
        <fullName evidence="2">SANTA domain-containing protein</fullName>
    </recommendedName>
</protein>
<evidence type="ECO:0000259" key="2">
    <source>
        <dbReference type="Pfam" id="PF09133"/>
    </source>
</evidence>
<feature type="region of interest" description="Disordered" evidence="1">
    <location>
        <begin position="1"/>
        <end position="24"/>
    </location>
</feature>
<gene>
    <name evidence="3" type="ORF">QYE76_043440</name>
</gene>
<name>A0AAD8WVJ6_LOLMU</name>
<organism evidence="3 4">
    <name type="scientific">Lolium multiflorum</name>
    <name type="common">Italian ryegrass</name>
    <name type="synonym">Lolium perenne subsp. multiflorum</name>
    <dbReference type="NCBI Taxonomy" id="4521"/>
    <lineage>
        <taxon>Eukaryota</taxon>
        <taxon>Viridiplantae</taxon>
        <taxon>Streptophyta</taxon>
        <taxon>Embryophyta</taxon>
        <taxon>Tracheophyta</taxon>
        <taxon>Spermatophyta</taxon>
        <taxon>Magnoliopsida</taxon>
        <taxon>Liliopsida</taxon>
        <taxon>Poales</taxon>
        <taxon>Poaceae</taxon>
        <taxon>BOP clade</taxon>
        <taxon>Pooideae</taxon>
        <taxon>Poodae</taxon>
        <taxon>Poeae</taxon>
        <taxon>Poeae Chloroplast Group 2 (Poeae type)</taxon>
        <taxon>Loliodinae</taxon>
        <taxon>Loliinae</taxon>
        <taxon>Lolium</taxon>
    </lineage>
</organism>
<reference evidence="3" key="1">
    <citation type="submission" date="2023-07" db="EMBL/GenBank/DDBJ databases">
        <title>A chromosome-level genome assembly of Lolium multiflorum.</title>
        <authorList>
            <person name="Chen Y."/>
            <person name="Copetti D."/>
            <person name="Kolliker R."/>
            <person name="Studer B."/>
        </authorList>
    </citation>
    <scope>NUCLEOTIDE SEQUENCE</scope>
    <source>
        <strain evidence="3">02402/16</strain>
        <tissue evidence="3">Leaf</tissue>
    </source>
</reference>